<feature type="chain" id="PRO_5047364248" evidence="1">
    <location>
        <begin position="21"/>
        <end position="91"/>
    </location>
</feature>
<dbReference type="EMBL" id="JAQQWL010000013">
    <property type="protein sequence ID" value="KAK8043217.1"/>
    <property type="molecule type" value="Genomic_DNA"/>
</dbReference>
<reference evidence="2 3" key="1">
    <citation type="submission" date="2023-01" db="EMBL/GenBank/DDBJ databases">
        <title>Analysis of 21 Apiospora genomes using comparative genomics revels a genus with tremendous synthesis potential of carbohydrate active enzymes and secondary metabolites.</title>
        <authorList>
            <person name="Sorensen T."/>
        </authorList>
    </citation>
    <scope>NUCLEOTIDE SEQUENCE [LARGE SCALE GENOMIC DNA]</scope>
    <source>
        <strain evidence="2 3">CBS 135458</strain>
    </source>
</reference>
<dbReference type="GeneID" id="92098172"/>
<keyword evidence="1" id="KW-0732">Signal</keyword>
<evidence type="ECO:0000313" key="3">
    <source>
        <dbReference type="Proteomes" id="UP001480595"/>
    </source>
</evidence>
<sequence length="91" mass="9603">MSYSILRVAQLLSVSTLALCRPAPQADNNPPSVIQLPSKPAAAAAAVDPDFLGLAFEQSSFVPYAQTRDGKFNTFSANLIRAVTPRTGGKP</sequence>
<dbReference type="RefSeq" id="XP_066710070.1">
    <property type="nucleotide sequence ID" value="XM_066865109.1"/>
</dbReference>
<evidence type="ECO:0000256" key="1">
    <source>
        <dbReference type="SAM" id="SignalP"/>
    </source>
</evidence>
<gene>
    <name evidence="2" type="ORF">PG994_013700</name>
</gene>
<evidence type="ECO:0000313" key="2">
    <source>
        <dbReference type="EMBL" id="KAK8043217.1"/>
    </source>
</evidence>
<dbReference type="Proteomes" id="UP001480595">
    <property type="component" value="Unassembled WGS sequence"/>
</dbReference>
<keyword evidence="3" id="KW-1185">Reference proteome</keyword>
<dbReference type="GO" id="GO:0016787">
    <property type="term" value="F:hydrolase activity"/>
    <property type="evidence" value="ECO:0007669"/>
    <property type="project" value="UniProtKB-KW"/>
</dbReference>
<feature type="signal peptide" evidence="1">
    <location>
        <begin position="1"/>
        <end position="20"/>
    </location>
</feature>
<comment type="caution">
    <text evidence="2">The sequence shown here is derived from an EMBL/GenBank/DDBJ whole genome shotgun (WGS) entry which is preliminary data.</text>
</comment>
<proteinExistence type="predicted"/>
<organism evidence="2 3">
    <name type="scientific">Apiospora phragmitis</name>
    <dbReference type="NCBI Taxonomy" id="2905665"/>
    <lineage>
        <taxon>Eukaryota</taxon>
        <taxon>Fungi</taxon>
        <taxon>Dikarya</taxon>
        <taxon>Ascomycota</taxon>
        <taxon>Pezizomycotina</taxon>
        <taxon>Sordariomycetes</taxon>
        <taxon>Xylariomycetidae</taxon>
        <taxon>Amphisphaeriales</taxon>
        <taxon>Apiosporaceae</taxon>
        <taxon>Apiospora</taxon>
    </lineage>
</organism>
<protein>
    <submittedName>
        <fullName evidence="2">Glycoside hydrolase family 79 protein</fullName>
    </submittedName>
</protein>
<keyword evidence="2" id="KW-0378">Hydrolase</keyword>
<accession>A0ABR1T9E4</accession>
<name>A0ABR1T9E4_9PEZI</name>